<organism evidence="4 5">
    <name type="scientific">Klebsormidium nitens</name>
    <name type="common">Green alga</name>
    <name type="synonym">Ulothrix nitens</name>
    <dbReference type="NCBI Taxonomy" id="105231"/>
    <lineage>
        <taxon>Eukaryota</taxon>
        <taxon>Viridiplantae</taxon>
        <taxon>Streptophyta</taxon>
        <taxon>Klebsormidiophyceae</taxon>
        <taxon>Klebsormidiales</taxon>
        <taxon>Klebsormidiaceae</taxon>
        <taxon>Klebsormidium</taxon>
    </lineage>
</organism>
<dbReference type="InterPro" id="IPR045227">
    <property type="entry name" value="WDR18/Ipi3/RID3"/>
</dbReference>
<dbReference type="GO" id="GO:0120330">
    <property type="term" value="C:rixosome complex"/>
    <property type="evidence" value="ECO:0000318"/>
    <property type="project" value="GO_Central"/>
</dbReference>
<dbReference type="InterPro" id="IPR036322">
    <property type="entry name" value="WD40_repeat_dom_sf"/>
</dbReference>
<keyword evidence="1 3" id="KW-0853">WD repeat</keyword>
<evidence type="ECO:0000256" key="3">
    <source>
        <dbReference type="PROSITE-ProRule" id="PRU00221"/>
    </source>
</evidence>
<name>A0A1Y1IA03_KLENI</name>
<dbReference type="Pfam" id="PF00400">
    <property type="entry name" value="WD40"/>
    <property type="match status" value="4"/>
</dbReference>
<reference evidence="4 5" key="1">
    <citation type="journal article" date="2014" name="Nat. Commun.">
        <title>Klebsormidium flaccidum genome reveals primary factors for plant terrestrial adaptation.</title>
        <authorList>
            <person name="Hori K."/>
            <person name="Maruyama F."/>
            <person name="Fujisawa T."/>
            <person name="Togashi T."/>
            <person name="Yamamoto N."/>
            <person name="Seo M."/>
            <person name="Sato S."/>
            <person name="Yamada T."/>
            <person name="Mori H."/>
            <person name="Tajima N."/>
            <person name="Moriyama T."/>
            <person name="Ikeuchi M."/>
            <person name="Watanabe M."/>
            <person name="Wada H."/>
            <person name="Kobayashi K."/>
            <person name="Saito M."/>
            <person name="Masuda T."/>
            <person name="Sasaki-Sekimoto Y."/>
            <person name="Mashiguchi K."/>
            <person name="Awai K."/>
            <person name="Shimojima M."/>
            <person name="Masuda S."/>
            <person name="Iwai M."/>
            <person name="Nobusawa T."/>
            <person name="Narise T."/>
            <person name="Kondo S."/>
            <person name="Saito H."/>
            <person name="Sato R."/>
            <person name="Murakawa M."/>
            <person name="Ihara Y."/>
            <person name="Oshima-Yamada Y."/>
            <person name="Ohtaka K."/>
            <person name="Satoh M."/>
            <person name="Sonobe K."/>
            <person name="Ishii M."/>
            <person name="Ohtani R."/>
            <person name="Kanamori-Sato M."/>
            <person name="Honoki R."/>
            <person name="Miyazaki D."/>
            <person name="Mochizuki H."/>
            <person name="Umetsu J."/>
            <person name="Higashi K."/>
            <person name="Shibata D."/>
            <person name="Kamiya Y."/>
            <person name="Sato N."/>
            <person name="Nakamura Y."/>
            <person name="Tabata S."/>
            <person name="Ida S."/>
            <person name="Kurokawa K."/>
            <person name="Ohta H."/>
        </authorList>
    </citation>
    <scope>NUCLEOTIDE SEQUENCE [LARGE SCALE GENOMIC DNA]</scope>
    <source>
        <strain evidence="4 5">NIES-2285</strain>
    </source>
</reference>
<dbReference type="OMA" id="GVNARIY"/>
<dbReference type="OrthoDB" id="6252103at2759"/>
<protein>
    <submittedName>
        <fullName evidence="4">Uncharacterized protein</fullName>
    </submittedName>
</protein>
<dbReference type="InterPro" id="IPR019775">
    <property type="entry name" value="WD40_repeat_CS"/>
</dbReference>
<feature type="repeat" description="WD" evidence="3">
    <location>
        <begin position="115"/>
        <end position="146"/>
    </location>
</feature>
<accession>A0A1Y1IA03</accession>
<evidence type="ECO:0000313" key="4">
    <source>
        <dbReference type="EMBL" id="GAQ85547.1"/>
    </source>
</evidence>
<dbReference type="PRINTS" id="PR00320">
    <property type="entry name" value="GPROTEINBRPT"/>
</dbReference>
<dbReference type="PANTHER" id="PTHR18763:SF0">
    <property type="entry name" value="WD REPEAT-CONTAINING PROTEIN 18"/>
    <property type="match status" value="1"/>
</dbReference>
<dbReference type="Proteomes" id="UP000054558">
    <property type="component" value="Unassembled WGS sequence"/>
</dbReference>
<dbReference type="PROSITE" id="PS50082">
    <property type="entry name" value="WD_REPEATS_2"/>
    <property type="match status" value="4"/>
</dbReference>
<evidence type="ECO:0000256" key="1">
    <source>
        <dbReference type="ARBA" id="ARBA00022574"/>
    </source>
</evidence>
<dbReference type="InterPro" id="IPR020472">
    <property type="entry name" value="WD40_PAC1"/>
</dbReference>
<evidence type="ECO:0000256" key="2">
    <source>
        <dbReference type="ARBA" id="ARBA00022737"/>
    </source>
</evidence>
<dbReference type="InterPro" id="IPR015943">
    <property type="entry name" value="WD40/YVTN_repeat-like_dom_sf"/>
</dbReference>
<feature type="repeat" description="WD" evidence="3">
    <location>
        <begin position="80"/>
        <end position="114"/>
    </location>
</feature>
<dbReference type="InterPro" id="IPR001680">
    <property type="entry name" value="WD40_rpt"/>
</dbReference>
<sequence length="441" mass="46708">MAASDIVLIASAVESNISVWDLNLGTELGSFKTSSSGRGGLTLVGDDHFAASQLQKGGAIFSWTWQKNGIEHKSYPVEQITPLASSPDGNLIAGGGASGRLYLWEVSTGKLLRSWPGHYKTVTCLTFSDDGSLLFSGGEDGIVSVWPLVKVLSGADLSGDASQRPLYSWSEHTLPVTGLWTGAGGASAVLLSSSLDHTVKIWSVALGSLLRSVVFPTALYSITADSAEYFLYAGGSDGRIFALSLQGSGSFDDETGADGVLMGHSLAVTSLAVSSDGATLVSGSEDGTARAWDVNGRQQLRTLQHGKGPVTNVLVLLKPPNLFSADNRKRPLHPFAALRKYPGADQTTPGDSPWEGPLVILPGSEPRPEAGSYGTRALARLAASMQQNQALVTAHEERSRLLSQVEESNRKAAEWQALHKELYMFAVNDLIDKKDKEPGVG</sequence>
<dbReference type="GO" id="GO:0006364">
    <property type="term" value="P:rRNA processing"/>
    <property type="evidence" value="ECO:0000318"/>
    <property type="project" value="GO_Central"/>
</dbReference>
<proteinExistence type="predicted"/>
<dbReference type="EMBL" id="DF237189">
    <property type="protein sequence ID" value="GAQ85547.1"/>
    <property type="molecule type" value="Genomic_DNA"/>
</dbReference>
<keyword evidence="2" id="KW-0677">Repeat</keyword>
<dbReference type="AlphaFoldDB" id="A0A1Y1IA03"/>
<gene>
    <name evidence="4" type="ORF">KFL_002400230</name>
</gene>
<feature type="repeat" description="WD" evidence="3">
    <location>
        <begin position="190"/>
        <end position="212"/>
    </location>
</feature>
<keyword evidence="5" id="KW-1185">Reference proteome</keyword>
<evidence type="ECO:0000313" key="5">
    <source>
        <dbReference type="Proteomes" id="UP000054558"/>
    </source>
</evidence>
<dbReference type="PROSITE" id="PS50294">
    <property type="entry name" value="WD_REPEATS_REGION"/>
    <property type="match status" value="2"/>
</dbReference>
<dbReference type="PROSITE" id="PS00678">
    <property type="entry name" value="WD_REPEATS_1"/>
    <property type="match status" value="1"/>
</dbReference>
<dbReference type="Gene3D" id="2.130.10.10">
    <property type="entry name" value="YVTN repeat-like/Quinoprotein amine dehydrogenase"/>
    <property type="match status" value="2"/>
</dbReference>
<dbReference type="GO" id="GO:0006261">
    <property type="term" value="P:DNA-templated DNA replication"/>
    <property type="evidence" value="ECO:0000318"/>
    <property type="project" value="GO_Central"/>
</dbReference>
<feature type="repeat" description="WD" evidence="3">
    <location>
        <begin position="261"/>
        <end position="302"/>
    </location>
</feature>
<dbReference type="SMART" id="SM00320">
    <property type="entry name" value="WD40"/>
    <property type="match status" value="4"/>
</dbReference>
<dbReference type="GO" id="GO:0005656">
    <property type="term" value="C:nuclear pre-replicative complex"/>
    <property type="evidence" value="ECO:0000318"/>
    <property type="project" value="GO_Central"/>
</dbReference>
<dbReference type="PANTHER" id="PTHR18763">
    <property type="entry name" value="WD-REPEAT PROTEIN 18"/>
    <property type="match status" value="1"/>
</dbReference>
<dbReference type="SUPFAM" id="SSF50978">
    <property type="entry name" value="WD40 repeat-like"/>
    <property type="match status" value="1"/>
</dbReference>
<dbReference type="STRING" id="105231.A0A1Y1IA03"/>